<evidence type="ECO:0000313" key="14">
    <source>
        <dbReference type="EMBL" id="REA60178.1"/>
    </source>
</evidence>
<dbReference type="InterPro" id="IPR036942">
    <property type="entry name" value="Beta-barrel_TonB_sf"/>
</dbReference>
<evidence type="ECO:0000256" key="7">
    <source>
        <dbReference type="ARBA" id="ARBA00023136"/>
    </source>
</evidence>
<keyword evidence="4 10" id="KW-0812">Transmembrane</keyword>
<comment type="caution">
    <text evidence="14">The sequence shown here is derived from an EMBL/GenBank/DDBJ whole genome shotgun (WGS) entry which is preliminary data.</text>
</comment>
<dbReference type="PANTHER" id="PTHR30069:SF29">
    <property type="entry name" value="HEMOGLOBIN AND HEMOGLOBIN-HAPTOGLOBIN-BINDING PROTEIN 1-RELATED"/>
    <property type="match status" value="1"/>
</dbReference>
<evidence type="ECO:0000256" key="11">
    <source>
        <dbReference type="RuleBase" id="RU003357"/>
    </source>
</evidence>
<evidence type="ECO:0000259" key="13">
    <source>
        <dbReference type="Pfam" id="PF07715"/>
    </source>
</evidence>
<dbReference type="Gene3D" id="2.40.170.20">
    <property type="entry name" value="TonB-dependent receptor, beta-barrel domain"/>
    <property type="match status" value="1"/>
</dbReference>
<evidence type="ECO:0000256" key="1">
    <source>
        <dbReference type="ARBA" id="ARBA00004571"/>
    </source>
</evidence>
<dbReference type="OrthoDB" id="1111684at2"/>
<comment type="similarity">
    <text evidence="10 11">Belongs to the TonB-dependent receptor family.</text>
</comment>
<protein>
    <recommendedName>
        <fullName evidence="16">TonB-dependent receptor</fullName>
    </recommendedName>
</protein>
<proteinExistence type="inferred from homology"/>
<dbReference type="Pfam" id="PF00593">
    <property type="entry name" value="TonB_dep_Rec_b-barrel"/>
    <property type="match status" value="1"/>
</dbReference>
<evidence type="ECO:0008006" key="16">
    <source>
        <dbReference type="Google" id="ProtNLM"/>
    </source>
</evidence>
<dbReference type="PANTHER" id="PTHR30069">
    <property type="entry name" value="TONB-DEPENDENT OUTER MEMBRANE RECEPTOR"/>
    <property type="match status" value="1"/>
</dbReference>
<accession>A0A3D8Y9T0</accession>
<dbReference type="PROSITE" id="PS52016">
    <property type="entry name" value="TONB_DEPENDENT_REC_3"/>
    <property type="match status" value="1"/>
</dbReference>
<comment type="subcellular location">
    <subcellularLocation>
        <location evidence="1 10">Cell outer membrane</location>
        <topology evidence="1 10">Multi-pass membrane protein</topology>
    </subcellularLocation>
</comment>
<evidence type="ECO:0000256" key="5">
    <source>
        <dbReference type="ARBA" id="ARBA00022729"/>
    </source>
</evidence>
<dbReference type="GO" id="GO:0009279">
    <property type="term" value="C:cell outer membrane"/>
    <property type="evidence" value="ECO:0007669"/>
    <property type="project" value="UniProtKB-SubCell"/>
</dbReference>
<evidence type="ECO:0000256" key="3">
    <source>
        <dbReference type="ARBA" id="ARBA00022452"/>
    </source>
</evidence>
<dbReference type="InterPro" id="IPR039426">
    <property type="entry name" value="TonB-dep_rcpt-like"/>
</dbReference>
<dbReference type="GO" id="GO:0044718">
    <property type="term" value="P:siderophore transmembrane transport"/>
    <property type="evidence" value="ECO:0007669"/>
    <property type="project" value="TreeGrafter"/>
</dbReference>
<evidence type="ECO:0000256" key="2">
    <source>
        <dbReference type="ARBA" id="ARBA00022448"/>
    </source>
</evidence>
<keyword evidence="3 10" id="KW-1134">Transmembrane beta strand</keyword>
<keyword evidence="5" id="KW-0732">Signal</keyword>
<keyword evidence="8" id="KW-0675">Receptor</keyword>
<dbReference type="SUPFAM" id="SSF56935">
    <property type="entry name" value="Porins"/>
    <property type="match status" value="1"/>
</dbReference>
<dbReference type="RefSeq" id="WP_115831923.1">
    <property type="nucleotide sequence ID" value="NZ_QNUL01000012.1"/>
</dbReference>
<feature type="domain" description="TonB-dependent receptor-like beta-barrel" evidence="12">
    <location>
        <begin position="310"/>
        <end position="761"/>
    </location>
</feature>
<evidence type="ECO:0000256" key="10">
    <source>
        <dbReference type="PROSITE-ProRule" id="PRU01360"/>
    </source>
</evidence>
<dbReference type="InterPro" id="IPR000531">
    <property type="entry name" value="Beta-barrel_TonB"/>
</dbReference>
<evidence type="ECO:0000256" key="4">
    <source>
        <dbReference type="ARBA" id="ARBA00022692"/>
    </source>
</evidence>
<gene>
    <name evidence="14" type="ORF">DSL64_16020</name>
</gene>
<keyword evidence="15" id="KW-1185">Reference proteome</keyword>
<dbReference type="InterPro" id="IPR012910">
    <property type="entry name" value="Plug_dom"/>
</dbReference>
<dbReference type="GO" id="GO:0015344">
    <property type="term" value="F:siderophore uptake transmembrane transporter activity"/>
    <property type="evidence" value="ECO:0007669"/>
    <property type="project" value="TreeGrafter"/>
</dbReference>
<keyword evidence="7 10" id="KW-0472">Membrane</keyword>
<evidence type="ECO:0000256" key="8">
    <source>
        <dbReference type="ARBA" id="ARBA00023170"/>
    </source>
</evidence>
<name>A0A3D8Y9T0_9BACT</name>
<sequence>MAVQRRVSVKSFISTCPVRLIAGHEYVRGLCSLILFLISPLAFSQNVILNGHVNDGQTGEAIIGASVRNVGKSLGTVSNTYGYFILKSPSGISQLNISCVGYESLILDLNAASDTTLNIRLSPASHQLEEILVKAKSNIAQSSAGYMNIPVNRLKAIPILFGEADIVKALALTPGVTTGNEGTTGLLVRGGTPDQNLILLDDAPVYNTAHLFGLVSIFNTDAVKNVEMYKGGFPARYGGRLSSIFDISMKEGNKVTRKTERTIGLVSSRMLWEGPLSMKDKHYGKSSYLIAARTSYLTLFLLPKYLLYQAGKSSNYFNYWLYDLNAKINYQLNPKTQVFLSLYHGNDFYSAGERSEDNRGRMGLSWGNTTVTTRYNYVVRPKLFLKSILSFSRYHYGISTKSAEKDGRKWEETSFIKSSSIVNDLTNKTSIEWFPGSGHTLRAGLQASLYRYRPMSVKTSIALPPDSLSKMNAPVSTSEVAAFAEYELSVGNWLKTNVGGRAVSMQVNSKKYQNLEPRAAVNFIFPGDFALKGAYSKMNQYIHLLTSNSVGLPNDVWVPATGTIKPSSSVQYTIGVSKTLGKQVEVSIDAYDKSLSNLIDYSANSSFLMSFNKSWQSLIEQNGMGRIRGIEVFINKTKGDFTGWAGYSLSRNERRFDRINEGEWYPSNFDRRHVISLVGSYTAPTTNTTFSVSWVYQSGAPVTMPIAVHKQFDEGQVNIGYPTFIYGARNSVRLPAYHRLDFSTSFDLKRRGRMTLGVYNLYNRLNPYYLTVDLQPSNRPAPSQPFTGMVGSVNKVGVLPFLPYFSHTVTF</sequence>
<dbReference type="InterPro" id="IPR037066">
    <property type="entry name" value="Plug_dom_sf"/>
</dbReference>
<keyword evidence="2 10" id="KW-0813">Transport</keyword>
<evidence type="ECO:0000256" key="9">
    <source>
        <dbReference type="ARBA" id="ARBA00023237"/>
    </source>
</evidence>
<dbReference type="Proteomes" id="UP000256373">
    <property type="component" value="Unassembled WGS sequence"/>
</dbReference>
<dbReference type="Gene3D" id="2.170.130.10">
    <property type="entry name" value="TonB-dependent receptor, plug domain"/>
    <property type="match status" value="1"/>
</dbReference>
<evidence type="ECO:0000313" key="15">
    <source>
        <dbReference type="Proteomes" id="UP000256373"/>
    </source>
</evidence>
<dbReference type="AlphaFoldDB" id="A0A3D8Y9T0"/>
<dbReference type="Pfam" id="PF07715">
    <property type="entry name" value="Plug"/>
    <property type="match status" value="1"/>
</dbReference>
<dbReference type="Pfam" id="PF13715">
    <property type="entry name" value="CarbopepD_reg_2"/>
    <property type="match status" value="1"/>
</dbReference>
<dbReference type="EMBL" id="QNUL01000012">
    <property type="protein sequence ID" value="REA60178.1"/>
    <property type="molecule type" value="Genomic_DNA"/>
</dbReference>
<dbReference type="InterPro" id="IPR008969">
    <property type="entry name" value="CarboxyPept-like_regulatory"/>
</dbReference>
<evidence type="ECO:0000259" key="12">
    <source>
        <dbReference type="Pfam" id="PF00593"/>
    </source>
</evidence>
<dbReference type="Gene3D" id="2.60.40.1120">
    <property type="entry name" value="Carboxypeptidase-like, regulatory domain"/>
    <property type="match status" value="1"/>
</dbReference>
<reference evidence="14 15" key="1">
    <citation type="submission" date="2018-07" db="EMBL/GenBank/DDBJ databases">
        <title>Dyadobacter roseus sp. nov., isolated from rose rhizosphere soil.</title>
        <authorList>
            <person name="Chen L."/>
        </authorList>
    </citation>
    <scope>NUCLEOTIDE SEQUENCE [LARGE SCALE GENOMIC DNA]</scope>
    <source>
        <strain evidence="14 15">RS19</strain>
    </source>
</reference>
<keyword evidence="6 11" id="KW-0798">TonB box</keyword>
<feature type="domain" description="TonB-dependent receptor plug" evidence="13">
    <location>
        <begin position="164"/>
        <end position="240"/>
    </location>
</feature>
<dbReference type="SUPFAM" id="SSF49464">
    <property type="entry name" value="Carboxypeptidase regulatory domain-like"/>
    <property type="match status" value="1"/>
</dbReference>
<organism evidence="14 15">
    <name type="scientific">Dyadobacter luteus</name>
    <dbReference type="NCBI Taxonomy" id="2259619"/>
    <lineage>
        <taxon>Bacteria</taxon>
        <taxon>Pseudomonadati</taxon>
        <taxon>Bacteroidota</taxon>
        <taxon>Cytophagia</taxon>
        <taxon>Cytophagales</taxon>
        <taxon>Spirosomataceae</taxon>
        <taxon>Dyadobacter</taxon>
    </lineage>
</organism>
<keyword evidence="9 10" id="KW-0998">Cell outer membrane</keyword>
<evidence type="ECO:0000256" key="6">
    <source>
        <dbReference type="ARBA" id="ARBA00023077"/>
    </source>
</evidence>